<protein>
    <recommendedName>
        <fullName evidence="3 12">Preprotein translocase subunit SecG</fullName>
    </recommendedName>
    <alternativeName>
        <fullName evidence="11 12">Protein transport protein Sec61 subunit beta homolog</fullName>
    </alternativeName>
</protein>
<keyword evidence="8 12" id="KW-1133">Transmembrane helix</keyword>
<evidence type="ECO:0000256" key="1">
    <source>
        <dbReference type="ARBA" id="ARBA00004162"/>
    </source>
</evidence>
<evidence type="ECO:0000256" key="11">
    <source>
        <dbReference type="ARBA" id="ARBA00031868"/>
    </source>
</evidence>
<gene>
    <name evidence="12" type="primary">secG</name>
    <name evidence="14" type="ORF">ENM11_02475</name>
</gene>
<feature type="transmembrane region" description="Helical" evidence="13">
    <location>
        <begin position="35"/>
        <end position="54"/>
    </location>
</feature>
<dbReference type="NCBIfam" id="NF002318">
    <property type="entry name" value="PRK01253.1"/>
    <property type="match status" value="1"/>
</dbReference>
<evidence type="ECO:0000256" key="9">
    <source>
        <dbReference type="ARBA" id="ARBA00023010"/>
    </source>
</evidence>
<feature type="topological domain" description="Cytoplasmic" evidence="12">
    <location>
        <begin position="1"/>
        <end position="32"/>
    </location>
</feature>
<keyword evidence="7 12" id="KW-0653">Protein transport</keyword>
<dbReference type="HAMAP" id="MF_00751">
    <property type="entry name" value="SecG"/>
    <property type="match status" value="1"/>
</dbReference>
<evidence type="ECO:0000256" key="12">
    <source>
        <dbReference type="HAMAP-Rule" id="MF_00751"/>
    </source>
</evidence>
<comment type="subcellular location">
    <subcellularLocation>
        <location evidence="1 12">Cell membrane</location>
        <topology evidence="1 12">Single-pass membrane protein</topology>
    </subcellularLocation>
</comment>
<name>A0A7C5Q7E7_CALS0</name>
<dbReference type="Pfam" id="PF03911">
    <property type="entry name" value="Sec61_beta"/>
    <property type="match status" value="1"/>
</dbReference>
<evidence type="ECO:0000256" key="2">
    <source>
        <dbReference type="ARBA" id="ARBA00006103"/>
    </source>
</evidence>
<evidence type="ECO:0000256" key="13">
    <source>
        <dbReference type="SAM" id="Phobius"/>
    </source>
</evidence>
<dbReference type="AlphaFoldDB" id="A0A7C5Q7E7"/>
<evidence type="ECO:0000256" key="10">
    <source>
        <dbReference type="ARBA" id="ARBA00023136"/>
    </source>
</evidence>
<dbReference type="EMBL" id="DRWN01000022">
    <property type="protein sequence ID" value="HHK68006.1"/>
    <property type="molecule type" value="Genomic_DNA"/>
</dbReference>
<keyword evidence="4 12" id="KW-0813">Transport</keyword>
<proteinExistence type="inferred from homology"/>
<dbReference type="InterPro" id="IPR023531">
    <property type="entry name" value="Preprot_translocase_SecG"/>
</dbReference>
<evidence type="ECO:0000256" key="7">
    <source>
        <dbReference type="ARBA" id="ARBA00022927"/>
    </source>
</evidence>
<evidence type="ECO:0000256" key="3">
    <source>
        <dbReference type="ARBA" id="ARBA00014522"/>
    </source>
</evidence>
<evidence type="ECO:0000256" key="4">
    <source>
        <dbReference type="ARBA" id="ARBA00022448"/>
    </source>
</evidence>
<accession>A0A7C5Q7E7</accession>
<comment type="subunit">
    <text evidence="12">Component of the protein translocase complex. Heterotrimer consisting of alpha (SecY), beta (SecG) and gamma (SecE) subunits. Can form oligomers of the heterotrimer.</text>
</comment>
<evidence type="ECO:0000256" key="6">
    <source>
        <dbReference type="ARBA" id="ARBA00022692"/>
    </source>
</evidence>
<comment type="similarity">
    <text evidence="2 12">Belongs to the SEC61-beta family.</text>
</comment>
<dbReference type="InterPro" id="IPR016482">
    <property type="entry name" value="SecG/Sec61-beta/Sbh"/>
</dbReference>
<comment type="caution">
    <text evidence="14">The sequence shown here is derived from an EMBL/GenBank/DDBJ whole genome shotgun (WGS) entry which is preliminary data.</text>
</comment>
<reference evidence="14" key="1">
    <citation type="journal article" date="2020" name="mSystems">
        <title>Genome- and Community-Level Interaction Insights into Carbon Utilization and Element Cycling Functions of Hydrothermarchaeota in Hydrothermal Sediment.</title>
        <authorList>
            <person name="Zhou Z."/>
            <person name="Liu Y."/>
            <person name="Xu W."/>
            <person name="Pan J."/>
            <person name="Luo Z.H."/>
            <person name="Li M."/>
        </authorList>
    </citation>
    <scope>NUCLEOTIDE SEQUENCE [LARGE SCALE GENOMIC DNA]</scope>
    <source>
        <strain evidence="14">SpSt-1056</strain>
    </source>
</reference>
<dbReference type="GO" id="GO:0005886">
    <property type="term" value="C:plasma membrane"/>
    <property type="evidence" value="ECO:0007669"/>
    <property type="project" value="UniProtKB-SubCell"/>
</dbReference>
<comment type="function">
    <text evidence="12">Involved in protein export. The function of the beta subunit is unknown, but it may be involved in stabilization of the trimeric complex.</text>
</comment>
<keyword evidence="9 12" id="KW-0811">Translocation</keyword>
<organism evidence="14">
    <name type="scientific">Caldiarchaeum subterraneum</name>
    <dbReference type="NCBI Taxonomy" id="311458"/>
    <lineage>
        <taxon>Archaea</taxon>
        <taxon>Nitrososphaerota</taxon>
        <taxon>Candidatus Caldarchaeales</taxon>
        <taxon>Candidatus Caldarchaeaceae</taxon>
        <taxon>Candidatus Caldarchaeum</taxon>
    </lineage>
</organism>
<keyword evidence="5 12" id="KW-1003">Cell membrane</keyword>
<evidence type="ECO:0000256" key="8">
    <source>
        <dbReference type="ARBA" id="ARBA00022989"/>
    </source>
</evidence>
<keyword evidence="10 12" id="KW-0472">Membrane</keyword>
<keyword evidence="6 12" id="KW-0812">Transmembrane</keyword>
<evidence type="ECO:0000256" key="5">
    <source>
        <dbReference type="ARBA" id="ARBA00022475"/>
    </source>
</evidence>
<evidence type="ECO:0000313" key="14">
    <source>
        <dbReference type="EMBL" id="HHK68006.1"/>
    </source>
</evidence>
<dbReference type="GO" id="GO:0015031">
    <property type="term" value="P:protein transport"/>
    <property type="evidence" value="ECO:0007669"/>
    <property type="project" value="UniProtKB-UniRule"/>
</dbReference>
<sequence>MSAKKRKEAPMPASGAGLLRFFEEESKGIKVRPEIVIGLAAALIAAVMILRALAPI</sequence>